<sequence>MLGCSYLGRTADSHFHLVLAIPRVLDTSSATTLDDDWLALEARWFVTNLQWSDTPLYFQPSSIEHRAIPDLNLVFNSPADVIRCDRHLLQPSSSLGELPSFRSRLHDATNLFDPKFSLNALRIITQLKALRQLPHRWGRASRQVRHNLLKSRGPPTHAREHGIMKAELGRAVLAVKSKERTTRPGVTVGPPAASLGVCAKSVSILSPRSHSGRGVSTPVLGDFHSNEYVSDLFAKAFAMEGMKAFVELNQRKERELGTDMLTRQKWSGTNYGDNPTKTVTGGISSTATTAQFMMTNLRHSVGVCRVGSPHGTIRDNKGSSVVKFLNNVGRCVASASLPASRKVLLLRIVSSHPGLLVAEEACGLGPSIGQQHGMILANL</sequence>
<protein>
    <recommendedName>
        <fullName evidence="3">methylisocitrate lyase</fullName>
        <ecNumber evidence="3">4.1.3.30</ecNumber>
    </recommendedName>
</protein>
<comment type="catalytic activity">
    <reaction evidence="1">
        <text>(2S,3R)-3-hydroxybutane-1,2,3-tricarboxylate = pyruvate + succinate</text>
        <dbReference type="Rhea" id="RHEA:16809"/>
        <dbReference type="ChEBI" id="CHEBI:15361"/>
        <dbReference type="ChEBI" id="CHEBI:30031"/>
        <dbReference type="ChEBI" id="CHEBI:57429"/>
        <dbReference type="EC" id="4.1.3.30"/>
    </reaction>
</comment>
<dbReference type="PANTHER" id="PTHR21631:SF3">
    <property type="entry name" value="BIFUNCTIONAL GLYOXYLATE CYCLE PROTEIN"/>
    <property type="match status" value="1"/>
</dbReference>
<evidence type="ECO:0000313" key="6">
    <source>
        <dbReference type="Proteomes" id="UP000759537"/>
    </source>
</evidence>
<reference evidence="5" key="2">
    <citation type="journal article" date="2020" name="Nat. Commun.">
        <title>Large-scale genome sequencing of mycorrhizal fungi provides insights into the early evolution of symbiotic traits.</title>
        <authorList>
            <person name="Miyauchi S."/>
            <person name="Kiss E."/>
            <person name="Kuo A."/>
            <person name="Drula E."/>
            <person name="Kohler A."/>
            <person name="Sanchez-Garcia M."/>
            <person name="Morin E."/>
            <person name="Andreopoulos B."/>
            <person name="Barry K.W."/>
            <person name="Bonito G."/>
            <person name="Buee M."/>
            <person name="Carver A."/>
            <person name="Chen C."/>
            <person name="Cichocki N."/>
            <person name="Clum A."/>
            <person name="Culley D."/>
            <person name="Crous P.W."/>
            <person name="Fauchery L."/>
            <person name="Girlanda M."/>
            <person name="Hayes R.D."/>
            <person name="Keri Z."/>
            <person name="LaButti K."/>
            <person name="Lipzen A."/>
            <person name="Lombard V."/>
            <person name="Magnuson J."/>
            <person name="Maillard F."/>
            <person name="Murat C."/>
            <person name="Nolan M."/>
            <person name="Ohm R.A."/>
            <person name="Pangilinan J."/>
            <person name="Pereira M.F."/>
            <person name="Perotto S."/>
            <person name="Peter M."/>
            <person name="Pfister S."/>
            <person name="Riley R."/>
            <person name="Sitrit Y."/>
            <person name="Stielow J.B."/>
            <person name="Szollosi G."/>
            <person name="Zifcakova L."/>
            <person name="Stursova M."/>
            <person name="Spatafora J.W."/>
            <person name="Tedersoo L."/>
            <person name="Vaario L.M."/>
            <person name="Yamada A."/>
            <person name="Yan M."/>
            <person name="Wang P."/>
            <person name="Xu J."/>
            <person name="Bruns T."/>
            <person name="Baldrian P."/>
            <person name="Vilgalys R."/>
            <person name="Dunand C."/>
            <person name="Henrissat B."/>
            <person name="Grigoriev I.V."/>
            <person name="Hibbett D."/>
            <person name="Nagy L.G."/>
            <person name="Martin F.M."/>
        </authorList>
    </citation>
    <scope>NUCLEOTIDE SEQUENCE</scope>
    <source>
        <strain evidence="5">Prilba</strain>
    </source>
</reference>
<dbReference type="AlphaFoldDB" id="A0A9P5MQ83"/>
<evidence type="ECO:0000256" key="4">
    <source>
        <dbReference type="ARBA" id="ARBA00023239"/>
    </source>
</evidence>
<keyword evidence="6" id="KW-1185">Reference proteome</keyword>
<dbReference type="InterPro" id="IPR006254">
    <property type="entry name" value="Isocitrate_lyase"/>
</dbReference>
<dbReference type="GO" id="GO:0019752">
    <property type="term" value="P:carboxylic acid metabolic process"/>
    <property type="evidence" value="ECO:0007669"/>
    <property type="project" value="InterPro"/>
</dbReference>
<dbReference type="InterPro" id="IPR040442">
    <property type="entry name" value="Pyrv_kinase-like_dom_sf"/>
</dbReference>
<dbReference type="GO" id="GO:0004451">
    <property type="term" value="F:isocitrate lyase activity"/>
    <property type="evidence" value="ECO:0007669"/>
    <property type="project" value="InterPro"/>
</dbReference>
<dbReference type="GO" id="GO:0046421">
    <property type="term" value="F:methylisocitrate lyase activity"/>
    <property type="evidence" value="ECO:0007669"/>
    <property type="project" value="UniProtKB-EC"/>
</dbReference>
<dbReference type="OrthoDB" id="4078635at2759"/>
<reference evidence="5" key="1">
    <citation type="submission" date="2019-10" db="EMBL/GenBank/DDBJ databases">
        <authorList>
            <consortium name="DOE Joint Genome Institute"/>
            <person name="Kuo A."/>
            <person name="Miyauchi S."/>
            <person name="Kiss E."/>
            <person name="Drula E."/>
            <person name="Kohler A."/>
            <person name="Sanchez-Garcia M."/>
            <person name="Andreopoulos B."/>
            <person name="Barry K.W."/>
            <person name="Bonito G."/>
            <person name="Buee M."/>
            <person name="Carver A."/>
            <person name="Chen C."/>
            <person name="Cichocki N."/>
            <person name="Clum A."/>
            <person name="Culley D."/>
            <person name="Crous P.W."/>
            <person name="Fauchery L."/>
            <person name="Girlanda M."/>
            <person name="Hayes R."/>
            <person name="Keri Z."/>
            <person name="LaButti K."/>
            <person name="Lipzen A."/>
            <person name="Lombard V."/>
            <person name="Magnuson J."/>
            <person name="Maillard F."/>
            <person name="Morin E."/>
            <person name="Murat C."/>
            <person name="Nolan M."/>
            <person name="Ohm R."/>
            <person name="Pangilinan J."/>
            <person name="Pereira M."/>
            <person name="Perotto S."/>
            <person name="Peter M."/>
            <person name="Riley R."/>
            <person name="Sitrit Y."/>
            <person name="Stielow B."/>
            <person name="Szollosi G."/>
            <person name="Zifcakova L."/>
            <person name="Stursova M."/>
            <person name="Spatafora J.W."/>
            <person name="Tedersoo L."/>
            <person name="Vaario L.-M."/>
            <person name="Yamada A."/>
            <person name="Yan M."/>
            <person name="Wang P."/>
            <person name="Xu J."/>
            <person name="Bruns T."/>
            <person name="Baldrian P."/>
            <person name="Vilgalys R."/>
            <person name="Henrissat B."/>
            <person name="Grigoriev I.V."/>
            <person name="Hibbett D."/>
            <person name="Nagy L.G."/>
            <person name="Martin F.M."/>
        </authorList>
    </citation>
    <scope>NUCLEOTIDE SEQUENCE</scope>
    <source>
        <strain evidence="5">Prilba</strain>
    </source>
</reference>
<keyword evidence="4 5" id="KW-0456">Lyase</keyword>
<dbReference type="PANTHER" id="PTHR21631">
    <property type="entry name" value="ISOCITRATE LYASE/MALATE SYNTHASE"/>
    <property type="match status" value="1"/>
</dbReference>
<comment type="similarity">
    <text evidence="2">Belongs to the isocitrate lyase/PEP mutase superfamily. Isocitrate lyase family.</text>
</comment>
<evidence type="ECO:0000256" key="3">
    <source>
        <dbReference type="ARBA" id="ARBA00012260"/>
    </source>
</evidence>
<accession>A0A9P5MQ83</accession>
<dbReference type="EMBL" id="WHVB01000048">
    <property type="protein sequence ID" value="KAF8465207.1"/>
    <property type="molecule type" value="Genomic_DNA"/>
</dbReference>
<dbReference type="Gene3D" id="3.20.20.60">
    <property type="entry name" value="Phosphoenolpyruvate-binding domains"/>
    <property type="match status" value="1"/>
</dbReference>
<gene>
    <name evidence="5" type="ORF">DFH94DRAFT_686402</name>
</gene>
<dbReference type="InterPro" id="IPR015813">
    <property type="entry name" value="Pyrv/PenolPyrv_kinase-like_dom"/>
</dbReference>
<evidence type="ECO:0000313" key="5">
    <source>
        <dbReference type="EMBL" id="KAF8465207.1"/>
    </source>
</evidence>
<evidence type="ECO:0000256" key="2">
    <source>
        <dbReference type="ARBA" id="ARBA00005704"/>
    </source>
</evidence>
<dbReference type="Pfam" id="PF00463">
    <property type="entry name" value="ICL"/>
    <property type="match status" value="1"/>
</dbReference>
<evidence type="ECO:0000256" key="1">
    <source>
        <dbReference type="ARBA" id="ARBA00001050"/>
    </source>
</evidence>
<proteinExistence type="inferred from homology"/>
<dbReference type="EC" id="4.1.3.30" evidence="3"/>
<name>A0A9P5MQ83_9AGAM</name>
<dbReference type="SUPFAM" id="SSF51621">
    <property type="entry name" value="Phosphoenolpyruvate/pyruvate domain"/>
    <property type="match status" value="1"/>
</dbReference>
<organism evidence="5 6">
    <name type="scientific">Russula ochroleuca</name>
    <dbReference type="NCBI Taxonomy" id="152965"/>
    <lineage>
        <taxon>Eukaryota</taxon>
        <taxon>Fungi</taxon>
        <taxon>Dikarya</taxon>
        <taxon>Basidiomycota</taxon>
        <taxon>Agaricomycotina</taxon>
        <taxon>Agaricomycetes</taxon>
        <taxon>Russulales</taxon>
        <taxon>Russulaceae</taxon>
        <taxon>Russula</taxon>
    </lineage>
</organism>
<comment type="caution">
    <text evidence="5">The sequence shown here is derived from an EMBL/GenBank/DDBJ whole genome shotgun (WGS) entry which is preliminary data.</text>
</comment>
<dbReference type="Proteomes" id="UP000759537">
    <property type="component" value="Unassembled WGS sequence"/>
</dbReference>